<protein>
    <recommendedName>
        <fullName evidence="3">OmpR/PhoB-type domain-containing protein</fullName>
    </recommendedName>
</protein>
<dbReference type="Pfam" id="PF25872">
    <property type="entry name" value="HTH_77"/>
    <property type="match status" value="1"/>
</dbReference>
<feature type="DNA-binding region" description="OmpR/PhoB-type" evidence="2">
    <location>
        <begin position="25"/>
        <end position="123"/>
    </location>
</feature>
<dbReference type="SUPFAM" id="SSF46894">
    <property type="entry name" value="C-terminal effector domain of the bipartite response regulators"/>
    <property type="match status" value="1"/>
</dbReference>
<accession>A0ABW9YXV7</accession>
<dbReference type="PROSITE" id="PS51755">
    <property type="entry name" value="OMPR_PHOB"/>
    <property type="match status" value="1"/>
</dbReference>
<dbReference type="InterPro" id="IPR016032">
    <property type="entry name" value="Sig_transdc_resp-reg_C-effctor"/>
</dbReference>
<proteinExistence type="predicted"/>
<dbReference type="Gene3D" id="1.25.40.10">
    <property type="entry name" value="Tetratricopeptide repeat domain"/>
    <property type="match status" value="1"/>
</dbReference>
<dbReference type="EMBL" id="JAAAXJ010000005">
    <property type="protein sequence ID" value="NBJ24913.1"/>
    <property type="molecule type" value="Genomic_DNA"/>
</dbReference>
<evidence type="ECO:0000256" key="2">
    <source>
        <dbReference type="PROSITE-ProRule" id="PRU01091"/>
    </source>
</evidence>
<feature type="domain" description="OmpR/PhoB-type" evidence="3">
    <location>
        <begin position="25"/>
        <end position="123"/>
    </location>
</feature>
<dbReference type="Gene3D" id="3.40.50.300">
    <property type="entry name" value="P-loop containing nucleotide triphosphate hydrolases"/>
    <property type="match status" value="1"/>
</dbReference>
<dbReference type="SUPFAM" id="SSF52540">
    <property type="entry name" value="P-loop containing nucleoside triphosphate hydrolases"/>
    <property type="match status" value="1"/>
</dbReference>
<dbReference type="Gene3D" id="1.10.10.10">
    <property type="entry name" value="Winged helix-like DNA-binding domain superfamily/Winged helix DNA-binding domain"/>
    <property type="match status" value="1"/>
</dbReference>
<dbReference type="InterPro" id="IPR001867">
    <property type="entry name" value="OmpR/PhoB-type_DNA-bd"/>
</dbReference>
<comment type="caution">
    <text evidence="4">The sequence shown here is derived from an EMBL/GenBank/DDBJ whole genome shotgun (WGS) entry which is preliminary data.</text>
</comment>
<dbReference type="Pfam" id="PF00931">
    <property type="entry name" value="NB-ARC"/>
    <property type="match status" value="1"/>
</dbReference>
<dbReference type="InterPro" id="IPR027417">
    <property type="entry name" value="P-loop_NTPase"/>
</dbReference>
<gene>
    <name evidence="4" type="ORF">GR303_11165</name>
</gene>
<dbReference type="PANTHER" id="PTHR47691">
    <property type="entry name" value="REGULATOR-RELATED"/>
    <property type="match status" value="1"/>
</dbReference>
<sequence>MKRELPTVATARGNARVRTEPTEAIEAVRFGAFTLIPSSRKLFSNGASVRLGARTVELLSVLVARAGSVVSKQDLFDLVWPNLAVEESNLRVHIAALRRSLGDSRSGSRYIASLPGRGYAFVAPVEHVRVPAGDLSAPTKPGLTHEAPNLLTPLLGRDQEIEQVTAKLNERRFVTITGPGGIGKTVLALAVVGAIADSFADGVLFVDLGPLDSAKLVVAQVAALMGIPAHEALPLGDLLAHVQGREFLLVLDNCEHLVSAANDFAEAVLQASARARVLATSREVLRGRGEWVERLGPLPAPPPRKGLTAAEALAYPAVQLLVERLRACLGAFELTDDKAGDIASLCVRLDGLPLAIELAATRIPTIGLQAMLSRLDEPFSILTRGRRSAAPRHQSLTALIDWSYGDLPPEEKTALRRLAVFSGRFGADAAAAVMQDMATTDLLVADLLDRLFEKSLLSLEIEENHVGYRMLETVRLYALERLKEAGEWSASRRAHASYFLHLCREKRTSLIEPGTKGWSGSRGRYAADLRAALAWCFADQGDLDLGIRLTAASASYWFKLLLVPELREHLDRALNAAAPDTDQSVLLALHVAMAHALFHTLGPIDDVRHHLLRALDLARQLGDLQSELSILWAIFGADSTKGDLVAMTEPIEAVAALRGRGHDDLVEPLFHRVSALGEHLLGRQAEAAEHAERALSRTATARNSSKDGSFVYDHRTATNSHKARTLWVQGYWDEAVDLVHETLSRASSIDQPFAMGYFLVFGACPVALWSGDWPLAAELVEKVEEVTSGTAFNVWKMNAQVYQRVLDSRLLDAGRATAARSALVSDPSITPYLAQSLVTFDWRLLRADCLAAAETGPPIWSTAEVFRAQGEHFRSQLQGPTQAESWFRRAIRVAEEQGARAWKLRAAVSLAGLWEETGDHRAARGLLEQSLQEVRATRPQADLHEAQALLERLA</sequence>
<evidence type="ECO:0000313" key="4">
    <source>
        <dbReference type="EMBL" id="NBJ24913.1"/>
    </source>
</evidence>
<dbReference type="PANTHER" id="PTHR47691:SF3">
    <property type="entry name" value="HTH-TYPE TRANSCRIPTIONAL REGULATOR RV0890C-RELATED"/>
    <property type="match status" value="1"/>
</dbReference>
<keyword evidence="5" id="KW-1185">Reference proteome</keyword>
<dbReference type="InterPro" id="IPR036388">
    <property type="entry name" value="WH-like_DNA-bd_sf"/>
</dbReference>
<evidence type="ECO:0000256" key="1">
    <source>
        <dbReference type="ARBA" id="ARBA00023125"/>
    </source>
</evidence>
<evidence type="ECO:0000313" key="5">
    <source>
        <dbReference type="Proteomes" id="UP000818323"/>
    </source>
</evidence>
<dbReference type="Proteomes" id="UP000818323">
    <property type="component" value="Unassembled WGS sequence"/>
</dbReference>
<dbReference type="InterPro" id="IPR011990">
    <property type="entry name" value="TPR-like_helical_dom_sf"/>
</dbReference>
<reference evidence="4 5" key="1">
    <citation type="submission" date="2020-01" db="EMBL/GenBank/DDBJ databases">
        <title>Microvirga sp. nov., an arsenate reduction bacterium isolated from Tibet hotspring sediments.</title>
        <authorList>
            <person name="Yuan C.-G."/>
        </authorList>
    </citation>
    <scope>NUCLEOTIDE SEQUENCE [LARGE SCALE GENOMIC DNA]</scope>
    <source>
        <strain evidence="4 5">SYSU G3D203</strain>
    </source>
</reference>
<dbReference type="CDD" id="cd00383">
    <property type="entry name" value="trans_reg_C"/>
    <property type="match status" value="1"/>
</dbReference>
<dbReference type="InterPro" id="IPR002182">
    <property type="entry name" value="NB-ARC"/>
</dbReference>
<keyword evidence="1 2" id="KW-0238">DNA-binding</keyword>
<evidence type="ECO:0000259" key="3">
    <source>
        <dbReference type="PROSITE" id="PS51755"/>
    </source>
</evidence>
<dbReference type="PRINTS" id="PR00364">
    <property type="entry name" value="DISEASERSIST"/>
</dbReference>
<dbReference type="Pfam" id="PF00486">
    <property type="entry name" value="Trans_reg_C"/>
    <property type="match status" value="1"/>
</dbReference>
<name>A0ABW9YXV7_9HYPH</name>
<dbReference type="SMART" id="SM00862">
    <property type="entry name" value="Trans_reg_C"/>
    <property type="match status" value="1"/>
</dbReference>
<organism evidence="4 5">
    <name type="scientific">Microvirga arsenatis</name>
    <dbReference type="NCBI Taxonomy" id="2692265"/>
    <lineage>
        <taxon>Bacteria</taxon>
        <taxon>Pseudomonadati</taxon>
        <taxon>Pseudomonadota</taxon>
        <taxon>Alphaproteobacteria</taxon>
        <taxon>Hyphomicrobiales</taxon>
        <taxon>Methylobacteriaceae</taxon>
        <taxon>Microvirga</taxon>
    </lineage>
</organism>
<dbReference type="InterPro" id="IPR058852">
    <property type="entry name" value="HTH_77"/>
</dbReference>
<dbReference type="RefSeq" id="WP_161723305.1">
    <property type="nucleotide sequence ID" value="NZ_JAAAXI010000008.1"/>
</dbReference>